<dbReference type="InterPro" id="IPR029058">
    <property type="entry name" value="AB_hydrolase_fold"/>
</dbReference>
<dbReference type="Gene3D" id="3.40.50.1820">
    <property type="entry name" value="alpha/beta hydrolase"/>
    <property type="match status" value="1"/>
</dbReference>
<accession>A0A6A6D4R6</accession>
<dbReference type="Pfam" id="PF03959">
    <property type="entry name" value="FSH1"/>
    <property type="match status" value="1"/>
</dbReference>
<evidence type="ECO:0000256" key="1">
    <source>
        <dbReference type="ARBA" id="ARBA00022801"/>
    </source>
</evidence>
<dbReference type="RefSeq" id="XP_033674297.1">
    <property type="nucleotide sequence ID" value="XM_033803302.1"/>
</dbReference>
<dbReference type="GO" id="GO:0019748">
    <property type="term" value="P:secondary metabolic process"/>
    <property type="evidence" value="ECO:0007669"/>
    <property type="project" value="TreeGrafter"/>
</dbReference>
<dbReference type="SUPFAM" id="SSF53474">
    <property type="entry name" value="alpha/beta-Hydrolases"/>
    <property type="match status" value="1"/>
</dbReference>
<protein>
    <recommendedName>
        <fullName evidence="2">Serine hydrolase domain-containing protein</fullName>
    </recommendedName>
</protein>
<dbReference type="EMBL" id="ML993579">
    <property type="protein sequence ID" value="KAF2173408.1"/>
    <property type="molecule type" value="Genomic_DNA"/>
</dbReference>
<dbReference type="GO" id="GO:0005737">
    <property type="term" value="C:cytoplasm"/>
    <property type="evidence" value="ECO:0007669"/>
    <property type="project" value="TreeGrafter"/>
</dbReference>
<organism evidence="3 4">
    <name type="scientific">Zasmidium cellare ATCC 36951</name>
    <dbReference type="NCBI Taxonomy" id="1080233"/>
    <lineage>
        <taxon>Eukaryota</taxon>
        <taxon>Fungi</taxon>
        <taxon>Dikarya</taxon>
        <taxon>Ascomycota</taxon>
        <taxon>Pezizomycotina</taxon>
        <taxon>Dothideomycetes</taxon>
        <taxon>Dothideomycetidae</taxon>
        <taxon>Mycosphaerellales</taxon>
        <taxon>Mycosphaerellaceae</taxon>
        <taxon>Zasmidium</taxon>
    </lineage>
</organism>
<keyword evidence="1" id="KW-0378">Hydrolase</keyword>
<sequence>MRLLFLHGYQQSPSIIQEETGFLQPLLSQIVGEDVEFVYPAAPFPSTPRDTGEPTYSWWPEDGNEAYRKTFAHLSDILDRDGPFAGAVGFSQGATLASLVAALLEKPQAERPEELTSTHAPFRFVLSFSGYQEDDPRVQQYYEPGITTPILHFINSTDPILAEDRCMRLVNSCIDSDGRVVSYAGEGHRVPATKKAKMALGRFLEDVLEL</sequence>
<dbReference type="GO" id="GO:0016787">
    <property type="term" value="F:hydrolase activity"/>
    <property type="evidence" value="ECO:0007669"/>
    <property type="project" value="UniProtKB-KW"/>
</dbReference>
<dbReference type="OrthoDB" id="414698at2759"/>
<evidence type="ECO:0000259" key="2">
    <source>
        <dbReference type="Pfam" id="PF03959"/>
    </source>
</evidence>
<dbReference type="Proteomes" id="UP000799537">
    <property type="component" value="Unassembled WGS sequence"/>
</dbReference>
<name>A0A6A6D4R6_ZASCE</name>
<dbReference type="InterPro" id="IPR005645">
    <property type="entry name" value="FSH-like_dom"/>
</dbReference>
<evidence type="ECO:0000313" key="4">
    <source>
        <dbReference type="Proteomes" id="UP000799537"/>
    </source>
</evidence>
<dbReference type="GeneID" id="54556574"/>
<reference evidence="3" key="1">
    <citation type="journal article" date="2020" name="Stud. Mycol.">
        <title>101 Dothideomycetes genomes: a test case for predicting lifestyles and emergence of pathogens.</title>
        <authorList>
            <person name="Haridas S."/>
            <person name="Albert R."/>
            <person name="Binder M."/>
            <person name="Bloem J."/>
            <person name="Labutti K."/>
            <person name="Salamov A."/>
            <person name="Andreopoulos B."/>
            <person name="Baker S."/>
            <person name="Barry K."/>
            <person name="Bills G."/>
            <person name="Bluhm B."/>
            <person name="Cannon C."/>
            <person name="Castanera R."/>
            <person name="Culley D."/>
            <person name="Daum C."/>
            <person name="Ezra D."/>
            <person name="Gonzalez J."/>
            <person name="Henrissat B."/>
            <person name="Kuo A."/>
            <person name="Liang C."/>
            <person name="Lipzen A."/>
            <person name="Lutzoni F."/>
            <person name="Magnuson J."/>
            <person name="Mondo S."/>
            <person name="Nolan M."/>
            <person name="Ohm R."/>
            <person name="Pangilinan J."/>
            <person name="Park H.-J."/>
            <person name="Ramirez L."/>
            <person name="Alfaro M."/>
            <person name="Sun H."/>
            <person name="Tritt A."/>
            <person name="Yoshinaga Y."/>
            <person name="Zwiers L.-H."/>
            <person name="Turgeon B."/>
            <person name="Goodwin S."/>
            <person name="Spatafora J."/>
            <person name="Crous P."/>
            <person name="Grigoriev I."/>
        </authorList>
    </citation>
    <scope>NUCLEOTIDE SEQUENCE</scope>
    <source>
        <strain evidence="3">ATCC 36951</strain>
    </source>
</reference>
<keyword evidence="4" id="KW-1185">Reference proteome</keyword>
<dbReference type="PANTHER" id="PTHR48070:SF6">
    <property type="entry name" value="ESTERASE OVCA2"/>
    <property type="match status" value="1"/>
</dbReference>
<proteinExistence type="predicted"/>
<feature type="domain" description="Serine hydrolase" evidence="2">
    <location>
        <begin position="2"/>
        <end position="198"/>
    </location>
</feature>
<dbReference type="InterPro" id="IPR050593">
    <property type="entry name" value="LovG"/>
</dbReference>
<dbReference type="GO" id="GO:0005634">
    <property type="term" value="C:nucleus"/>
    <property type="evidence" value="ECO:0007669"/>
    <property type="project" value="TreeGrafter"/>
</dbReference>
<evidence type="ECO:0000313" key="3">
    <source>
        <dbReference type="EMBL" id="KAF2173408.1"/>
    </source>
</evidence>
<gene>
    <name evidence="3" type="ORF">M409DRAFT_15692</name>
</gene>
<dbReference type="PANTHER" id="PTHR48070">
    <property type="entry name" value="ESTERASE OVCA2"/>
    <property type="match status" value="1"/>
</dbReference>
<dbReference type="AlphaFoldDB" id="A0A6A6D4R6"/>